<dbReference type="GO" id="GO:0005634">
    <property type="term" value="C:nucleus"/>
    <property type="evidence" value="ECO:0007669"/>
    <property type="project" value="UniProtKB-SubCell"/>
</dbReference>
<dbReference type="OrthoDB" id="269919at2759"/>
<feature type="compositionally biased region" description="Acidic residues" evidence="3">
    <location>
        <begin position="60"/>
        <end position="89"/>
    </location>
</feature>
<accession>A0A9P1ITS0</accession>
<gene>
    <name evidence="4" type="ORF">CAMP_LOCUS13556</name>
</gene>
<feature type="compositionally biased region" description="Basic and acidic residues" evidence="3">
    <location>
        <begin position="452"/>
        <end position="462"/>
    </location>
</feature>
<feature type="compositionally biased region" description="Basic and acidic residues" evidence="3">
    <location>
        <begin position="1"/>
        <end position="21"/>
    </location>
</feature>
<reference evidence="4" key="1">
    <citation type="submission" date="2022-11" db="EMBL/GenBank/DDBJ databases">
        <authorList>
            <person name="Kikuchi T."/>
        </authorList>
    </citation>
    <scope>NUCLEOTIDE SEQUENCE</scope>
    <source>
        <strain evidence="4">PS1010</strain>
    </source>
</reference>
<proteinExistence type="predicted"/>
<dbReference type="GO" id="GO:0006325">
    <property type="term" value="P:chromatin organization"/>
    <property type="evidence" value="ECO:0007669"/>
    <property type="project" value="InterPro"/>
</dbReference>
<keyword evidence="5" id="KW-1185">Reference proteome</keyword>
<evidence type="ECO:0000313" key="5">
    <source>
        <dbReference type="Proteomes" id="UP001152747"/>
    </source>
</evidence>
<dbReference type="PANTHER" id="PTHR15502">
    <property type="entry name" value="CALCINEURIN-BINDING PROTEIN CABIN 1-RELATED"/>
    <property type="match status" value="1"/>
</dbReference>
<dbReference type="EMBL" id="CANHGI010000005">
    <property type="protein sequence ID" value="CAI5450919.1"/>
    <property type="molecule type" value="Genomic_DNA"/>
</dbReference>
<protein>
    <submittedName>
        <fullName evidence="4">Uncharacterized protein</fullName>
    </submittedName>
</protein>
<evidence type="ECO:0000313" key="4">
    <source>
        <dbReference type="EMBL" id="CAI5450919.1"/>
    </source>
</evidence>
<dbReference type="InterPro" id="IPR033053">
    <property type="entry name" value="Hir3/CABIN1"/>
</dbReference>
<dbReference type="PANTHER" id="PTHR15502:SF7">
    <property type="entry name" value="CALCINEURIN-BINDING PROTEIN CABIN-1"/>
    <property type="match status" value="1"/>
</dbReference>
<dbReference type="SUPFAM" id="SSF48452">
    <property type="entry name" value="TPR-like"/>
    <property type="match status" value="1"/>
</dbReference>
<dbReference type="InterPro" id="IPR011990">
    <property type="entry name" value="TPR-like_helical_dom_sf"/>
</dbReference>
<evidence type="ECO:0000256" key="1">
    <source>
        <dbReference type="ARBA" id="ARBA00004123"/>
    </source>
</evidence>
<dbReference type="AlphaFoldDB" id="A0A9P1ITS0"/>
<comment type="caution">
    <text evidence="4">The sequence shown here is derived from an EMBL/GenBank/DDBJ whole genome shotgun (WGS) entry which is preliminary data.</text>
</comment>
<feature type="region of interest" description="Disordered" evidence="3">
    <location>
        <begin position="1"/>
        <end position="105"/>
    </location>
</feature>
<evidence type="ECO:0000256" key="3">
    <source>
        <dbReference type="SAM" id="MobiDB-lite"/>
    </source>
</evidence>
<name>A0A9P1ITS0_9PELO</name>
<organism evidence="4 5">
    <name type="scientific">Caenorhabditis angaria</name>
    <dbReference type="NCBI Taxonomy" id="860376"/>
    <lineage>
        <taxon>Eukaryota</taxon>
        <taxon>Metazoa</taxon>
        <taxon>Ecdysozoa</taxon>
        <taxon>Nematoda</taxon>
        <taxon>Chromadorea</taxon>
        <taxon>Rhabditida</taxon>
        <taxon>Rhabditina</taxon>
        <taxon>Rhabditomorpha</taxon>
        <taxon>Rhabditoidea</taxon>
        <taxon>Rhabditidae</taxon>
        <taxon>Peloderinae</taxon>
        <taxon>Caenorhabditis</taxon>
    </lineage>
</organism>
<sequence>MATIKKEISSPRKEVQKKRVEDDDESDDDRSVITLSSDSEIEEGKSKEDEEPMECGTDSSGEEEDEDESDESESDEEDEEETDSDEMTDSDSVWSTVDENGETEMITSEAIEAKIIRKFEKSMILLADKQIEKAKSFLLALLKKPLISIHRKSNIDFEEIEEISRPSKILQVYVAIHKNLAKLEPNKAIEHYLQVLYYTPNDTSIWLEVALKSFENGDLQFALYCFKKCENLKESTEAHATVLYLTCNYSGCLYLLKDYIEDVGELNDKMKYLKFKIRSTSNHYRKMCDNIFEEDDFYKEVKSLDSRRIAVFDQRFEEMSRKIREKQQLLDVSFNEEKELKPIQVEISEKQNLTDVFTIFCDLFDRIQAYSKLNYHPIEFKYWGNRKDYLEIEECLNEIVDIVDCVEDMTGKIGTKKSNKKAKEKYLSTWKTRLFVEEEVVEICETEDESDENRTESRENSPKNDFGLEENELAIEYGLKCENIRPISRTSSDFKYLDDENLLNSLRSHFLSQSQNLTITEIIKISLLKFSNYSGVLKNDLKVVVEEMYTRLAYYQFMATPKYDQINIIMMECDHRKGLELCLKKYISFFGYEQDDEEDDDDLINVKNMSENELYLRFCWKYSNTNLLDSIKLEYLYVLMNNMDEHRVISTSIDQFDLNDVKDKIEIIEKKLRIESIKQLWNSKNYQELIRICENDIDFSETGIEETEQILVFWLKSLEKSKKEESFVILATRVLHFYLFSESNSIENYEESIDILLKSLRKN</sequence>
<comment type="subcellular location">
    <subcellularLocation>
        <location evidence="1">Nucleus</location>
    </subcellularLocation>
</comment>
<keyword evidence="2" id="KW-0539">Nucleus</keyword>
<dbReference type="GO" id="GO:0031491">
    <property type="term" value="F:nucleosome binding"/>
    <property type="evidence" value="ECO:0007669"/>
    <property type="project" value="TreeGrafter"/>
</dbReference>
<feature type="region of interest" description="Disordered" evidence="3">
    <location>
        <begin position="446"/>
        <end position="465"/>
    </location>
</feature>
<dbReference type="Proteomes" id="UP001152747">
    <property type="component" value="Unassembled WGS sequence"/>
</dbReference>
<evidence type="ECO:0000256" key="2">
    <source>
        <dbReference type="ARBA" id="ARBA00023242"/>
    </source>
</evidence>